<dbReference type="OrthoDB" id="7862519at2"/>
<gene>
    <name evidence="2" type="ORF">GH815_07390</name>
</gene>
<keyword evidence="1" id="KW-0812">Transmembrane</keyword>
<dbReference type="Proteomes" id="UP000466730">
    <property type="component" value="Unassembled WGS sequence"/>
</dbReference>
<dbReference type="EMBL" id="WJPO01000008">
    <property type="protein sequence ID" value="MRH20814.1"/>
    <property type="molecule type" value="Genomic_DNA"/>
</dbReference>
<protein>
    <submittedName>
        <fullName evidence="2">Uncharacterized protein</fullName>
    </submittedName>
</protein>
<sequence>MSDELAVLNVSAPRRIFALGILVILAGLLLSVALVRPPEDALWRGFLAALGVAILALGEAMRRATTCRLRLTRDGLFDSTGRELARIDEIARVERGAFALKPSNGFTVLLVAIRPPVWVPGVWWRIGRRIGVGGVTSAVEARAMADILALHLQKRERDGAQDSGAGR</sequence>
<keyword evidence="1" id="KW-1133">Transmembrane helix</keyword>
<evidence type="ECO:0000256" key="1">
    <source>
        <dbReference type="SAM" id="Phobius"/>
    </source>
</evidence>
<evidence type="ECO:0000313" key="3">
    <source>
        <dbReference type="Proteomes" id="UP000466730"/>
    </source>
</evidence>
<name>A0A844B8S3_9RHOB</name>
<dbReference type="RefSeq" id="WP_153748123.1">
    <property type="nucleotide sequence ID" value="NZ_BAAADI010000018.1"/>
</dbReference>
<comment type="caution">
    <text evidence="2">The sequence shown here is derived from an EMBL/GenBank/DDBJ whole genome shotgun (WGS) entry which is preliminary data.</text>
</comment>
<proteinExistence type="predicted"/>
<dbReference type="AlphaFoldDB" id="A0A844B8S3"/>
<accession>A0A844B8S3</accession>
<keyword evidence="3" id="KW-1185">Reference proteome</keyword>
<feature type="transmembrane region" description="Helical" evidence="1">
    <location>
        <begin position="16"/>
        <end position="35"/>
    </location>
</feature>
<feature type="transmembrane region" description="Helical" evidence="1">
    <location>
        <begin position="41"/>
        <end position="61"/>
    </location>
</feature>
<evidence type="ECO:0000313" key="2">
    <source>
        <dbReference type="EMBL" id="MRH20814.1"/>
    </source>
</evidence>
<organism evidence="2 3">
    <name type="scientific">Rhodovulum strictum</name>
    <dbReference type="NCBI Taxonomy" id="58314"/>
    <lineage>
        <taxon>Bacteria</taxon>
        <taxon>Pseudomonadati</taxon>
        <taxon>Pseudomonadota</taxon>
        <taxon>Alphaproteobacteria</taxon>
        <taxon>Rhodobacterales</taxon>
        <taxon>Paracoccaceae</taxon>
        <taxon>Rhodovulum</taxon>
    </lineage>
</organism>
<reference evidence="2 3" key="1">
    <citation type="submission" date="2019-11" db="EMBL/GenBank/DDBJ databases">
        <title>Draft Whole-Genome sequence of the marine photosynthetic bacterium Rhodovulum strictum DSM 11289.</title>
        <authorList>
            <person name="Kyndt J.A."/>
            <person name="Meyer T.E."/>
        </authorList>
    </citation>
    <scope>NUCLEOTIDE SEQUENCE [LARGE SCALE GENOMIC DNA]</scope>
    <source>
        <strain evidence="2 3">DSM 11289</strain>
    </source>
</reference>
<keyword evidence="1" id="KW-0472">Membrane</keyword>